<dbReference type="Gene3D" id="2.40.40.20">
    <property type="match status" value="1"/>
</dbReference>
<feature type="region of interest" description="Disordered" evidence="9">
    <location>
        <begin position="161"/>
        <end position="193"/>
    </location>
</feature>
<evidence type="ECO:0000256" key="6">
    <source>
        <dbReference type="ARBA" id="ARBA00048552"/>
    </source>
</evidence>
<comment type="catalytic activity">
    <reaction evidence="6 7 8">
        <text>RNA(n) + a ribonucleoside 5'-triphosphate = RNA(n+1) + diphosphate</text>
        <dbReference type="Rhea" id="RHEA:21248"/>
        <dbReference type="Rhea" id="RHEA-COMP:14527"/>
        <dbReference type="Rhea" id="RHEA-COMP:17342"/>
        <dbReference type="ChEBI" id="CHEBI:33019"/>
        <dbReference type="ChEBI" id="CHEBI:61557"/>
        <dbReference type="ChEBI" id="CHEBI:140395"/>
        <dbReference type="EC" id="2.7.7.6"/>
    </reaction>
</comment>
<dbReference type="CDD" id="cd01609">
    <property type="entry name" value="RNAP_beta'_N"/>
    <property type="match status" value="1"/>
</dbReference>
<keyword evidence="1 7" id="KW-0240">DNA-directed RNA polymerase</keyword>
<gene>
    <name evidence="7" type="primary">rpoC</name>
    <name evidence="11" type="ORF">A2117_02105</name>
</gene>
<organism evidence="11 12">
    <name type="scientific">Candidatus Wildermuthbacteria bacterium GWA2_46_15</name>
    <dbReference type="NCBI Taxonomy" id="1802443"/>
    <lineage>
        <taxon>Bacteria</taxon>
        <taxon>Candidatus Wildermuthiibacteriota</taxon>
    </lineage>
</organism>
<dbReference type="EMBL" id="MHTO01000019">
    <property type="protein sequence ID" value="OHA62158.1"/>
    <property type="molecule type" value="Genomic_DNA"/>
</dbReference>
<dbReference type="InterPro" id="IPR000722">
    <property type="entry name" value="RNA_pol_asu"/>
</dbReference>
<dbReference type="Gene3D" id="4.10.860.120">
    <property type="entry name" value="RNA polymerase II, clamp domain"/>
    <property type="match status" value="1"/>
</dbReference>
<dbReference type="Pfam" id="PF04983">
    <property type="entry name" value="RNA_pol_Rpb1_3"/>
    <property type="match status" value="1"/>
</dbReference>
<evidence type="ECO:0000256" key="8">
    <source>
        <dbReference type="RuleBase" id="RU004279"/>
    </source>
</evidence>
<dbReference type="Gene3D" id="1.10.274.100">
    <property type="entry name" value="RNA polymerase Rpb1, domain 3"/>
    <property type="match status" value="2"/>
</dbReference>
<dbReference type="InterPro" id="IPR007080">
    <property type="entry name" value="RNA_pol_Rpb1_1"/>
</dbReference>
<comment type="subunit">
    <text evidence="7">The RNAP catalytic core consists of 2 alpha, 1 beta, 1 beta' and 1 omega subunit. When a sigma factor is associated with the core the holoenzyme is formed, which can initiate transcription.</text>
</comment>
<evidence type="ECO:0000256" key="1">
    <source>
        <dbReference type="ARBA" id="ARBA00022478"/>
    </source>
</evidence>
<dbReference type="Pfam" id="PF04997">
    <property type="entry name" value="RNA_pol_Rpb1_1"/>
    <property type="match status" value="1"/>
</dbReference>
<keyword evidence="2 7" id="KW-0808">Transferase</keyword>
<dbReference type="GO" id="GO:0000428">
    <property type="term" value="C:DNA-directed RNA polymerase complex"/>
    <property type="evidence" value="ECO:0007669"/>
    <property type="project" value="UniProtKB-KW"/>
</dbReference>
<evidence type="ECO:0000313" key="11">
    <source>
        <dbReference type="EMBL" id="OHA62158.1"/>
    </source>
</evidence>
<dbReference type="Gene3D" id="1.10.150.390">
    <property type="match status" value="1"/>
</dbReference>
<dbReference type="InterPro" id="IPR045867">
    <property type="entry name" value="DNA-dir_RpoC_beta_prime"/>
</dbReference>
<accession>A0A1G2QNV7</accession>
<dbReference type="STRING" id="1802443.A2117_02105"/>
<feature type="binding site" evidence="7">
    <location>
        <position position="841"/>
    </location>
    <ligand>
        <name>Zn(2+)</name>
        <dbReference type="ChEBI" id="CHEBI:29105"/>
        <label>2</label>
    </ligand>
</feature>
<feature type="binding site" evidence="7">
    <location>
        <position position="917"/>
    </location>
    <ligand>
        <name>Zn(2+)</name>
        <dbReference type="ChEBI" id="CHEBI:29105"/>
        <label>2</label>
    </ligand>
</feature>
<dbReference type="PANTHER" id="PTHR19376:SF54">
    <property type="entry name" value="DNA-DIRECTED RNA POLYMERASE SUBUNIT BETA"/>
    <property type="match status" value="1"/>
</dbReference>
<dbReference type="GO" id="GO:0003677">
    <property type="term" value="F:DNA binding"/>
    <property type="evidence" value="ECO:0007669"/>
    <property type="project" value="UniProtKB-UniRule"/>
</dbReference>
<keyword evidence="4 7" id="KW-0479">Metal-binding</keyword>
<dbReference type="NCBIfam" id="TIGR02386">
    <property type="entry name" value="rpoC_TIGR"/>
    <property type="match status" value="1"/>
</dbReference>
<evidence type="ECO:0000256" key="5">
    <source>
        <dbReference type="ARBA" id="ARBA00023163"/>
    </source>
</evidence>
<evidence type="ECO:0000256" key="4">
    <source>
        <dbReference type="ARBA" id="ARBA00022723"/>
    </source>
</evidence>
<dbReference type="CDD" id="cd02655">
    <property type="entry name" value="RNAP_beta'_C"/>
    <property type="match status" value="1"/>
</dbReference>
<dbReference type="Gene3D" id="2.40.50.100">
    <property type="match status" value="1"/>
</dbReference>
<dbReference type="Pfam" id="PF05000">
    <property type="entry name" value="RNA_pol_Rpb1_4"/>
    <property type="match status" value="1"/>
</dbReference>
<dbReference type="EC" id="2.7.7.6" evidence="7"/>
<dbReference type="InterPro" id="IPR007081">
    <property type="entry name" value="RNA_pol_Rpb1_5"/>
</dbReference>
<dbReference type="Pfam" id="PF04998">
    <property type="entry name" value="RNA_pol_Rpb1_5"/>
    <property type="match status" value="1"/>
</dbReference>
<feature type="binding site" evidence="7">
    <location>
        <position position="515"/>
    </location>
    <ligand>
        <name>Mg(2+)</name>
        <dbReference type="ChEBI" id="CHEBI:18420"/>
    </ligand>
</feature>
<sequence length="1225" mass="136439">MRVADLEAIRIKLASPEEILQWSHGEVTKPETINYRTQKPEKEGLFDEKIFGPEKDYECYCGKYRGIRHKGIVCDKCGVEVTKAQVRRERMGHIKLASPVSHIWFLRGVPSRMGQVLDLPMAHLEKVIYFNAYIVTKVEEAAKQQILEQIEKEYQQKFKTQSAKRKTITKNSKIKTDEGKTKGEKQEERDLKTARDRAKDELLSIKPLKILSEVDYFDLSIKYGQSFEAGTGAETLRKIFSEIDTKKKIAGLKEELEKASPLNRRKILRRLKLFQGLERANIKAEWMFLTILPILPPDLRPMVQLDGGRYASSDLNDLYRRVINRNNRLKYLLEIAAPEVIVRNEKRMLQEAVDALIDNGMRKGTMTQATTGGRRLLKSLADILKGKQGRFRQNLLGKRVDYSGRSVIVVGPDLPLNQVGIPKKMALELFKPFVIKKILDKELAYNVRGASRLIEQETDDVWAILEEVVTDKLVLLNRAPTLHRLGIQAFQPILIEGEAIRVHPLVCKAFNADFDGDQMAVHLPLSKEAQAEAREIMLSSLNLLKPATGLPIVSPSQDIVLGCYWLTKIKPGAKGEGKIFGSAEEAHLAHEFKEVDMKAVIKIPNPKSQTNEFIETSVGRLTFNEALPEDFPFQNKEMNSRELEELIREVIERYGIEKTPPILDKIKSTGFEGATWSGVTWGMDDLIVPEEKPKLIAAAEQEIAQLETHFQKGLLSRDEKYQRSIEVWQRTKSAVEKLVPKSLPADGSVFTIIDSGARGSWAQPAQMAGMKGLVINPIGRIIELPIKHSYKEGFDVLEYFLSTHGARKGTADTALRTSTAGYLTRRLVDVSHDIIIHEIDCGDAAGTVFSRPEAQEIGQNFLFKIVGRISLDSIKSSNPESKNKTLVKAGEVIDWEKGKEIIKNGIDEVRARSPLSCRLLRGVCQKCYGWSLGSGQIVKTGEAVGVIAAQAIGEPGTQLTMRTFHLGGVAGGSDITMGLPRVEEIFEARVPLGQGAMTLVDGQVLEIIGGKTVRIKPSEPASSALGLAAGSARKKKISKLEKDEILEYEIPEGKGILVKVGDRVKAGQALSEGNLDLKELFKAVGQERTQHHIIKEIQRIYASQGATIHDKHVEVVVRQMFSRLKVKDPGDSILIQGETITNQKLFEENQRLKKEGKKTVSATSILLGISKVALTTDSFLSAASFQETSRILISAAISGKEDKLQGLKENVIIGKLIPVGTGLKK</sequence>
<dbReference type="GO" id="GO:0006351">
    <property type="term" value="P:DNA-templated transcription"/>
    <property type="evidence" value="ECO:0007669"/>
    <property type="project" value="UniProtKB-UniRule"/>
</dbReference>
<evidence type="ECO:0000259" key="10">
    <source>
        <dbReference type="SMART" id="SM00663"/>
    </source>
</evidence>
<comment type="cofactor">
    <cofactor evidence="7">
        <name>Mg(2+)</name>
        <dbReference type="ChEBI" id="CHEBI:18420"/>
    </cofactor>
    <text evidence="7">Binds 1 Mg(2+) ion per subunit.</text>
</comment>
<feature type="binding site" evidence="7">
    <location>
        <position position="513"/>
    </location>
    <ligand>
        <name>Mg(2+)</name>
        <dbReference type="ChEBI" id="CHEBI:18420"/>
    </ligand>
</feature>
<keyword evidence="7" id="KW-0460">Magnesium</keyword>
<comment type="cofactor">
    <cofactor evidence="7">
        <name>Zn(2+)</name>
        <dbReference type="ChEBI" id="CHEBI:29105"/>
    </cofactor>
    <text evidence="7">Binds 2 Zn(2+) ions per subunit.</text>
</comment>
<feature type="binding site" evidence="7">
    <location>
        <position position="77"/>
    </location>
    <ligand>
        <name>Zn(2+)</name>
        <dbReference type="ChEBI" id="CHEBI:29105"/>
        <label>1</label>
    </ligand>
</feature>
<evidence type="ECO:0000256" key="3">
    <source>
        <dbReference type="ARBA" id="ARBA00022695"/>
    </source>
</evidence>
<dbReference type="GO" id="GO:0008270">
    <property type="term" value="F:zinc ion binding"/>
    <property type="evidence" value="ECO:0007669"/>
    <property type="project" value="UniProtKB-UniRule"/>
</dbReference>
<dbReference type="Gene3D" id="1.10.1790.20">
    <property type="match status" value="1"/>
</dbReference>
<comment type="caution">
    <text evidence="11">The sequence shown here is derived from an EMBL/GenBank/DDBJ whole genome shotgun (WGS) entry which is preliminary data.</text>
</comment>
<feature type="binding site" evidence="7">
    <location>
        <position position="924"/>
    </location>
    <ligand>
        <name>Zn(2+)</name>
        <dbReference type="ChEBI" id="CHEBI:29105"/>
        <label>2</label>
    </ligand>
</feature>
<dbReference type="InterPro" id="IPR007083">
    <property type="entry name" value="RNA_pol_Rpb1_4"/>
</dbReference>
<keyword evidence="3 7" id="KW-0548">Nucleotidyltransferase</keyword>
<name>A0A1G2QNV7_9BACT</name>
<dbReference type="Proteomes" id="UP000179245">
    <property type="component" value="Unassembled WGS sequence"/>
</dbReference>
<evidence type="ECO:0000256" key="9">
    <source>
        <dbReference type="SAM" id="MobiDB-lite"/>
    </source>
</evidence>
<keyword evidence="7" id="KW-0862">Zinc</keyword>
<dbReference type="SUPFAM" id="SSF64484">
    <property type="entry name" value="beta and beta-prime subunits of DNA dependent RNA-polymerase"/>
    <property type="match status" value="1"/>
</dbReference>
<comment type="function">
    <text evidence="7 8">DNA-dependent RNA polymerase catalyzes the transcription of DNA into RNA using the four ribonucleoside triphosphates as substrates.</text>
</comment>
<dbReference type="GO" id="GO:0003899">
    <property type="term" value="F:DNA-directed RNA polymerase activity"/>
    <property type="evidence" value="ECO:0007669"/>
    <property type="project" value="UniProtKB-UniRule"/>
</dbReference>
<dbReference type="AlphaFoldDB" id="A0A1G2QNV7"/>
<feature type="binding site" evidence="7">
    <location>
        <position position="517"/>
    </location>
    <ligand>
        <name>Mg(2+)</name>
        <dbReference type="ChEBI" id="CHEBI:18420"/>
    </ligand>
</feature>
<dbReference type="Gene3D" id="1.10.40.90">
    <property type="match status" value="1"/>
</dbReference>
<evidence type="ECO:0000313" key="12">
    <source>
        <dbReference type="Proteomes" id="UP000179245"/>
    </source>
</evidence>
<dbReference type="Gene3D" id="1.10.132.30">
    <property type="match status" value="1"/>
</dbReference>
<feature type="binding site" evidence="7">
    <location>
        <position position="927"/>
    </location>
    <ligand>
        <name>Zn(2+)</name>
        <dbReference type="ChEBI" id="CHEBI:29105"/>
        <label>2</label>
    </ligand>
</feature>
<comment type="similarity">
    <text evidence="7 8">Belongs to the RNA polymerase beta' chain family.</text>
</comment>
<dbReference type="InterPro" id="IPR038120">
    <property type="entry name" value="Rpb1_funnel_sf"/>
</dbReference>
<dbReference type="GO" id="GO:0000287">
    <property type="term" value="F:magnesium ion binding"/>
    <property type="evidence" value="ECO:0007669"/>
    <property type="project" value="UniProtKB-UniRule"/>
</dbReference>
<feature type="binding site" evidence="7">
    <location>
        <position position="74"/>
    </location>
    <ligand>
        <name>Zn(2+)</name>
        <dbReference type="ChEBI" id="CHEBI:29105"/>
        <label>1</label>
    </ligand>
</feature>
<keyword evidence="5 7" id="KW-0804">Transcription</keyword>
<feature type="binding site" evidence="7">
    <location>
        <position position="61"/>
    </location>
    <ligand>
        <name>Zn(2+)</name>
        <dbReference type="ChEBI" id="CHEBI:29105"/>
        <label>1</label>
    </ligand>
</feature>
<evidence type="ECO:0000256" key="2">
    <source>
        <dbReference type="ARBA" id="ARBA00022679"/>
    </source>
</evidence>
<feature type="domain" description="RNA polymerase N-terminal" evidence="10">
    <location>
        <begin position="285"/>
        <end position="567"/>
    </location>
</feature>
<feature type="binding site" evidence="7">
    <location>
        <position position="59"/>
    </location>
    <ligand>
        <name>Zn(2+)</name>
        <dbReference type="ChEBI" id="CHEBI:29105"/>
        <label>1</label>
    </ligand>
</feature>
<dbReference type="HAMAP" id="MF_01322">
    <property type="entry name" value="RNApol_bact_RpoC"/>
    <property type="match status" value="1"/>
</dbReference>
<dbReference type="PANTHER" id="PTHR19376">
    <property type="entry name" value="DNA-DIRECTED RNA POLYMERASE"/>
    <property type="match status" value="1"/>
</dbReference>
<evidence type="ECO:0000256" key="7">
    <source>
        <dbReference type="HAMAP-Rule" id="MF_01322"/>
    </source>
</evidence>
<feature type="compositionally biased region" description="Basic and acidic residues" evidence="9">
    <location>
        <begin position="174"/>
        <end position="193"/>
    </location>
</feature>
<dbReference type="InterPro" id="IPR012754">
    <property type="entry name" value="DNA-dir_RpoC_beta_prime_bact"/>
</dbReference>
<dbReference type="InterPro" id="IPR042102">
    <property type="entry name" value="RNA_pol_Rpb1_3_sf"/>
</dbReference>
<reference evidence="11 12" key="1">
    <citation type="journal article" date="2016" name="Nat. Commun.">
        <title>Thousands of microbial genomes shed light on interconnected biogeochemical processes in an aquifer system.</title>
        <authorList>
            <person name="Anantharaman K."/>
            <person name="Brown C.T."/>
            <person name="Hug L.A."/>
            <person name="Sharon I."/>
            <person name="Castelle C.J."/>
            <person name="Probst A.J."/>
            <person name="Thomas B.C."/>
            <person name="Singh A."/>
            <person name="Wilkins M.J."/>
            <person name="Karaoz U."/>
            <person name="Brodie E.L."/>
            <person name="Williams K.H."/>
            <person name="Hubbard S.S."/>
            <person name="Banfield J.F."/>
        </authorList>
    </citation>
    <scope>NUCLEOTIDE SEQUENCE [LARGE SCALE GENOMIC DNA]</scope>
</reference>
<dbReference type="InterPro" id="IPR007066">
    <property type="entry name" value="RNA_pol_Rpb1_3"/>
</dbReference>
<protein>
    <recommendedName>
        <fullName evidence="7">DNA-directed RNA polymerase subunit beta'</fullName>
        <shortName evidence="7">RNAP subunit beta'</shortName>
        <ecNumber evidence="7">2.7.7.6</ecNumber>
    </recommendedName>
    <alternativeName>
        <fullName evidence="7">RNA polymerase subunit beta'</fullName>
    </alternativeName>
    <alternativeName>
        <fullName evidence="7">Transcriptase subunit beta'</fullName>
    </alternativeName>
</protein>
<dbReference type="InterPro" id="IPR006592">
    <property type="entry name" value="RNA_pol_N"/>
</dbReference>
<dbReference type="SMART" id="SM00663">
    <property type="entry name" value="RPOLA_N"/>
    <property type="match status" value="1"/>
</dbReference>
<dbReference type="InterPro" id="IPR044893">
    <property type="entry name" value="RNA_pol_Rpb1_clamp_domain"/>
</dbReference>
<dbReference type="Pfam" id="PF00623">
    <property type="entry name" value="RNA_pol_Rpb1_2"/>
    <property type="match status" value="2"/>
</dbReference>
<proteinExistence type="inferred from homology"/>